<feature type="transmembrane region" description="Helical" evidence="2">
    <location>
        <begin position="56"/>
        <end position="74"/>
    </location>
</feature>
<proteinExistence type="predicted"/>
<dbReference type="RefSeq" id="WP_081191252.1">
    <property type="nucleotide sequence ID" value="NZ_MWIH01000005.1"/>
</dbReference>
<keyword evidence="2" id="KW-0472">Membrane</keyword>
<name>A0A1V9A5D7_SACPI</name>
<feature type="transmembrane region" description="Helical" evidence="2">
    <location>
        <begin position="128"/>
        <end position="150"/>
    </location>
</feature>
<dbReference type="STRING" id="1962155.B1813_07760"/>
<keyword evidence="2" id="KW-1133">Transmembrane helix</keyword>
<reference evidence="3 4" key="1">
    <citation type="submission" date="2017-02" db="EMBL/GenBank/DDBJ databases">
        <title>Draft genome of Saccharomonospora sp. 154.</title>
        <authorList>
            <person name="Alonso-Carmona G.S."/>
            <person name="De La Haba R."/>
            <person name="Vera-Gargallo B."/>
            <person name="Sandoval-Trujillo A.H."/>
            <person name="Ramirez-Duran N."/>
            <person name="Ventosa A."/>
        </authorList>
    </citation>
    <scope>NUCLEOTIDE SEQUENCE [LARGE SCALE GENOMIC DNA]</scope>
    <source>
        <strain evidence="3 4">LRS4.154</strain>
    </source>
</reference>
<evidence type="ECO:0000256" key="1">
    <source>
        <dbReference type="SAM" id="MobiDB-lite"/>
    </source>
</evidence>
<dbReference type="Proteomes" id="UP000192591">
    <property type="component" value="Unassembled WGS sequence"/>
</dbReference>
<feature type="transmembrane region" description="Helical" evidence="2">
    <location>
        <begin position="81"/>
        <end position="103"/>
    </location>
</feature>
<comment type="caution">
    <text evidence="3">The sequence shown here is derived from an EMBL/GenBank/DDBJ whole genome shotgun (WGS) entry which is preliminary data.</text>
</comment>
<sequence length="196" mass="20440">MADSERRPLWIVVALLVLAAAGLWAASSLTWLDLPPGSGYEGELRESLTGGDLVPWPGPLALLALAAVAAALALRGVARRLLGVVLAAAAVWVTVLVLGGSAYEAYEAAPAVRAPGYDTLPGSPSRTWWGPAAALASAALLASAGMLLAWRGHRMPRMGAKYSAPGDERRRAAAPDPDADLWKALSEGKDPTERDR</sequence>
<evidence type="ECO:0000313" key="3">
    <source>
        <dbReference type="EMBL" id="OQO92144.1"/>
    </source>
</evidence>
<evidence type="ECO:0000313" key="4">
    <source>
        <dbReference type="Proteomes" id="UP000192591"/>
    </source>
</evidence>
<evidence type="ECO:0000256" key="2">
    <source>
        <dbReference type="SAM" id="Phobius"/>
    </source>
</evidence>
<dbReference type="Pfam" id="PF09534">
    <property type="entry name" value="Trp_oprn_chp"/>
    <property type="match status" value="1"/>
</dbReference>
<feature type="region of interest" description="Disordered" evidence="1">
    <location>
        <begin position="161"/>
        <end position="196"/>
    </location>
</feature>
<feature type="compositionally biased region" description="Basic and acidic residues" evidence="1">
    <location>
        <begin position="186"/>
        <end position="196"/>
    </location>
</feature>
<dbReference type="InterPro" id="IPR019051">
    <property type="entry name" value="Trp_biosyn_TM_oprn/chp"/>
</dbReference>
<organism evidence="3 4">
    <name type="scientific">Saccharomonospora piscinae</name>
    <dbReference type="NCBI Taxonomy" id="687388"/>
    <lineage>
        <taxon>Bacteria</taxon>
        <taxon>Bacillati</taxon>
        <taxon>Actinomycetota</taxon>
        <taxon>Actinomycetes</taxon>
        <taxon>Pseudonocardiales</taxon>
        <taxon>Pseudonocardiaceae</taxon>
        <taxon>Saccharomonospora</taxon>
    </lineage>
</organism>
<accession>A0A1V9A5D7</accession>
<dbReference type="EMBL" id="MWIH01000005">
    <property type="protein sequence ID" value="OQO92144.1"/>
    <property type="molecule type" value="Genomic_DNA"/>
</dbReference>
<protein>
    <recommendedName>
        <fullName evidence="5">Tryptophan-associated transmembrane protein</fullName>
    </recommendedName>
</protein>
<dbReference type="AlphaFoldDB" id="A0A1V9A5D7"/>
<gene>
    <name evidence="3" type="ORF">B1813_07760</name>
</gene>
<evidence type="ECO:0008006" key="5">
    <source>
        <dbReference type="Google" id="ProtNLM"/>
    </source>
</evidence>
<keyword evidence="2" id="KW-0812">Transmembrane</keyword>
<keyword evidence="4" id="KW-1185">Reference proteome</keyword>